<dbReference type="EMBL" id="JANPWB010000003">
    <property type="protein sequence ID" value="KAJ1198487.1"/>
    <property type="molecule type" value="Genomic_DNA"/>
</dbReference>
<comment type="caution">
    <text evidence="2">The sequence shown here is derived from an EMBL/GenBank/DDBJ whole genome shotgun (WGS) entry which is preliminary data.</text>
</comment>
<name>A0AAV7VAV4_PLEWA</name>
<feature type="compositionally biased region" description="Low complexity" evidence="1">
    <location>
        <begin position="25"/>
        <end position="34"/>
    </location>
</feature>
<evidence type="ECO:0000313" key="3">
    <source>
        <dbReference type="Proteomes" id="UP001066276"/>
    </source>
</evidence>
<feature type="region of interest" description="Disordered" evidence="1">
    <location>
        <begin position="175"/>
        <end position="206"/>
    </location>
</feature>
<evidence type="ECO:0000256" key="1">
    <source>
        <dbReference type="SAM" id="MobiDB-lite"/>
    </source>
</evidence>
<accession>A0AAV7VAV4</accession>
<feature type="compositionally biased region" description="Pro residues" evidence="1">
    <location>
        <begin position="150"/>
        <end position="159"/>
    </location>
</feature>
<feature type="compositionally biased region" description="Low complexity" evidence="1">
    <location>
        <begin position="52"/>
        <end position="74"/>
    </location>
</feature>
<proteinExistence type="predicted"/>
<keyword evidence="3" id="KW-1185">Reference proteome</keyword>
<feature type="compositionally biased region" description="Basic and acidic residues" evidence="1">
    <location>
        <begin position="179"/>
        <end position="188"/>
    </location>
</feature>
<feature type="region of interest" description="Disordered" evidence="1">
    <location>
        <begin position="25"/>
        <end position="85"/>
    </location>
</feature>
<evidence type="ECO:0000313" key="2">
    <source>
        <dbReference type="EMBL" id="KAJ1198487.1"/>
    </source>
</evidence>
<feature type="region of interest" description="Disordered" evidence="1">
    <location>
        <begin position="105"/>
        <end position="163"/>
    </location>
</feature>
<dbReference type="Proteomes" id="UP001066276">
    <property type="component" value="Chromosome 2_1"/>
</dbReference>
<sequence length="286" mass="30707">MGPPQVPLYASATFKAGISSGCASASLSGALSHGTPDGVERNSKRARRRSSEPSPSGACSSARPSPGQVPGSSVSDRHAPDLAGKAPGQHLRVWALHVPWRPSALPRPGSPGQDHRGRPASWPVPSIYFRPRASQKGQQRSDPSSGRAPPGLPRPPPMVPQSFLPSFAERHTALARTDTLLRRPDLQRPPRRLSRPLPLRPPPGIRRHPCAKSLTSGLHNIKAGCSRAVPVHWCRSFLSSLRFSRICSRRPPFWPTAFICGLTACGLVGQPHLPPVDRISGVLLVV</sequence>
<organism evidence="2 3">
    <name type="scientific">Pleurodeles waltl</name>
    <name type="common">Iberian ribbed newt</name>
    <dbReference type="NCBI Taxonomy" id="8319"/>
    <lineage>
        <taxon>Eukaryota</taxon>
        <taxon>Metazoa</taxon>
        <taxon>Chordata</taxon>
        <taxon>Craniata</taxon>
        <taxon>Vertebrata</taxon>
        <taxon>Euteleostomi</taxon>
        <taxon>Amphibia</taxon>
        <taxon>Batrachia</taxon>
        <taxon>Caudata</taxon>
        <taxon>Salamandroidea</taxon>
        <taxon>Salamandridae</taxon>
        <taxon>Pleurodelinae</taxon>
        <taxon>Pleurodeles</taxon>
    </lineage>
</organism>
<gene>
    <name evidence="2" type="ORF">NDU88_002328</name>
</gene>
<dbReference type="AlphaFoldDB" id="A0AAV7VAV4"/>
<reference evidence="2" key="1">
    <citation type="journal article" date="2022" name="bioRxiv">
        <title>Sequencing and chromosome-scale assembly of the giantPleurodeles waltlgenome.</title>
        <authorList>
            <person name="Brown T."/>
            <person name="Elewa A."/>
            <person name="Iarovenko S."/>
            <person name="Subramanian E."/>
            <person name="Araus A.J."/>
            <person name="Petzold A."/>
            <person name="Susuki M."/>
            <person name="Suzuki K.-i.T."/>
            <person name="Hayashi T."/>
            <person name="Toyoda A."/>
            <person name="Oliveira C."/>
            <person name="Osipova E."/>
            <person name="Leigh N.D."/>
            <person name="Simon A."/>
            <person name="Yun M.H."/>
        </authorList>
    </citation>
    <scope>NUCLEOTIDE SEQUENCE</scope>
    <source>
        <strain evidence="2">20211129_DDA</strain>
        <tissue evidence="2">Liver</tissue>
    </source>
</reference>
<protein>
    <submittedName>
        <fullName evidence="2">Uncharacterized protein</fullName>
    </submittedName>
</protein>